<dbReference type="Pfam" id="PF00394">
    <property type="entry name" value="Cu-oxidase"/>
    <property type="match status" value="1"/>
</dbReference>
<dbReference type="Proteomes" id="UP000053558">
    <property type="component" value="Unassembled WGS sequence"/>
</dbReference>
<keyword evidence="7" id="KW-0732">Signal</keyword>
<evidence type="ECO:0000259" key="9">
    <source>
        <dbReference type="Pfam" id="PF07731"/>
    </source>
</evidence>
<feature type="domain" description="Plastocyanin-like" evidence="10">
    <location>
        <begin position="52"/>
        <end position="170"/>
    </location>
</feature>
<dbReference type="GeneID" id="19200401"/>
<comment type="similarity">
    <text evidence="1">Belongs to the multicopper oxidase family.</text>
</comment>
<evidence type="ECO:0000256" key="2">
    <source>
        <dbReference type="ARBA" id="ARBA00022723"/>
    </source>
</evidence>
<feature type="chain" id="PRO_5024459043" evidence="7">
    <location>
        <begin position="17"/>
        <end position="552"/>
    </location>
</feature>
<evidence type="ECO:0000256" key="1">
    <source>
        <dbReference type="ARBA" id="ARBA00010609"/>
    </source>
</evidence>
<dbReference type="InterPro" id="IPR001117">
    <property type="entry name" value="Cu-oxidase_2nd"/>
</dbReference>
<dbReference type="FunFam" id="2.60.40.420:FF:000045">
    <property type="entry name" value="Laccase 2"/>
    <property type="match status" value="1"/>
</dbReference>
<comment type="caution">
    <text evidence="11">The sequence shown here is derived from an EMBL/GenBank/DDBJ whole genome shotgun (WGS) entry which is preliminary data.</text>
</comment>
<dbReference type="KEGG" id="cput:CONPUDRAFT_132245"/>
<dbReference type="AlphaFoldDB" id="A0A5M3M8Z4"/>
<dbReference type="PANTHER" id="PTHR11709">
    <property type="entry name" value="MULTI-COPPER OXIDASE"/>
    <property type="match status" value="1"/>
</dbReference>
<dbReference type="PROSITE" id="PS00079">
    <property type="entry name" value="MULTICOPPER_OXIDASE1"/>
    <property type="match status" value="1"/>
</dbReference>
<dbReference type="RefSeq" id="XP_007774717.1">
    <property type="nucleotide sequence ID" value="XM_007776527.1"/>
</dbReference>
<feature type="domain" description="Plastocyanin-like" evidence="8">
    <location>
        <begin position="182"/>
        <end position="326"/>
    </location>
</feature>
<dbReference type="EMBL" id="JH711589">
    <property type="protein sequence ID" value="EIW75314.1"/>
    <property type="molecule type" value="Genomic_DNA"/>
</dbReference>
<keyword evidence="4" id="KW-0186">Copper</keyword>
<dbReference type="GO" id="GO:0016491">
    <property type="term" value="F:oxidoreductase activity"/>
    <property type="evidence" value="ECO:0007669"/>
    <property type="project" value="UniProtKB-KW"/>
</dbReference>
<dbReference type="InterPro" id="IPR045087">
    <property type="entry name" value="Cu-oxidase_fam"/>
</dbReference>
<keyword evidence="3" id="KW-0560">Oxidoreductase</keyword>
<evidence type="ECO:0000313" key="12">
    <source>
        <dbReference type="Proteomes" id="UP000053558"/>
    </source>
</evidence>
<keyword evidence="5" id="KW-1015">Disulfide bond</keyword>
<dbReference type="SMR" id="A0A5M3M8Z4"/>
<gene>
    <name evidence="11" type="primary">Cplcc3</name>
    <name evidence="11" type="ORF">CONPUDRAFT_132245</name>
</gene>
<dbReference type="PANTHER" id="PTHR11709:SF511">
    <property type="entry name" value="LACCASE"/>
    <property type="match status" value="1"/>
</dbReference>
<dbReference type="Pfam" id="PF07731">
    <property type="entry name" value="Cu-oxidase_2"/>
    <property type="match status" value="1"/>
</dbReference>
<dbReference type="InterPro" id="IPR033138">
    <property type="entry name" value="Cu_oxidase_CS"/>
</dbReference>
<dbReference type="GO" id="GO:0005507">
    <property type="term" value="F:copper ion binding"/>
    <property type="evidence" value="ECO:0007669"/>
    <property type="project" value="InterPro"/>
</dbReference>
<evidence type="ECO:0000256" key="5">
    <source>
        <dbReference type="ARBA" id="ARBA00023157"/>
    </source>
</evidence>
<dbReference type="InterPro" id="IPR011706">
    <property type="entry name" value="Cu-oxidase_C"/>
</dbReference>
<dbReference type="InterPro" id="IPR008972">
    <property type="entry name" value="Cupredoxin"/>
</dbReference>
<evidence type="ECO:0000313" key="11">
    <source>
        <dbReference type="EMBL" id="EIW75314.1"/>
    </source>
</evidence>
<keyword evidence="2" id="KW-0479">Metal-binding</keyword>
<dbReference type="OrthoDB" id="2121828at2759"/>
<reference evidence="12" key="1">
    <citation type="journal article" date="2012" name="Science">
        <title>The Paleozoic origin of enzymatic lignin decomposition reconstructed from 31 fungal genomes.</title>
        <authorList>
            <person name="Floudas D."/>
            <person name="Binder M."/>
            <person name="Riley R."/>
            <person name="Barry K."/>
            <person name="Blanchette R.A."/>
            <person name="Henrissat B."/>
            <person name="Martinez A.T."/>
            <person name="Otillar R."/>
            <person name="Spatafora J.W."/>
            <person name="Yadav J.S."/>
            <person name="Aerts A."/>
            <person name="Benoit I."/>
            <person name="Boyd A."/>
            <person name="Carlson A."/>
            <person name="Copeland A."/>
            <person name="Coutinho P.M."/>
            <person name="de Vries R.P."/>
            <person name="Ferreira P."/>
            <person name="Findley K."/>
            <person name="Foster B."/>
            <person name="Gaskell J."/>
            <person name="Glotzer D."/>
            <person name="Gorecki P."/>
            <person name="Heitman J."/>
            <person name="Hesse C."/>
            <person name="Hori C."/>
            <person name="Igarashi K."/>
            <person name="Jurgens J.A."/>
            <person name="Kallen N."/>
            <person name="Kersten P."/>
            <person name="Kohler A."/>
            <person name="Kuees U."/>
            <person name="Kumar T.K.A."/>
            <person name="Kuo A."/>
            <person name="LaButti K."/>
            <person name="Larrondo L.F."/>
            <person name="Lindquist E."/>
            <person name="Ling A."/>
            <person name="Lombard V."/>
            <person name="Lucas S."/>
            <person name="Lundell T."/>
            <person name="Martin R."/>
            <person name="McLaughlin D.J."/>
            <person name="Morgenstern I."/>
            <person name="Morin E."/>
            <person name="Murat C."/>
            <person name="Nagy L.G."/>
            <person name="Nolan M."/>
            <person name="Ohm R.A."/>
            <person name="Patyshakuliyeva A."/>
            <person name="Rokas A."/>
            <person name="Ruiz-Duenas F.J."/>
            <person name="Sabat G."/>
            <person name="Salamov A."/>
            <person name="Samejima M."/>
            <person name="Schmutz J."/>
            <person name="Slot J.C."/>
            <person name="St John F."/>
            <person name="Stenlid J."/>
            <person name="Sun H."/>
            <person name="Sun S."/>
            <person name="Syed K."/>
            <person name="Tsang A."/>
            <person name="Wiebenga A."/>
            <person name="Young D."/>
            <person name="Pisabarro A."/>
            <person name="Eastwood D.C."/>
            <person name="Martin F."/>
            <person name="Cullen D."/>
            <person name="Grigoriev I.V."/>
            <person name="Hibbett D.S."/>
        </authorList>
    </citation>
    <scope>NUCLEOTIDE SEQUENCE [LARGE SCALE GENOMIC DNA]</scope>
    <source>
        <strain evidence="12">RWD-64-598 SS2</strain>
    </source>
</reference>
<dbReference type="OMA" id="CKTHNAI"/>
<dbReference type="InterPro" id="IPR011707">
    <property type="entry name" value="Cu-oxidase-like_N"/>
</dbReference>
<organism evidence="11 12">
    <name type="scientific">Coniophora puteana (strain RWD-64-598)</name>
    <name type="common">Brown rot fungus</name>
    <dbReference type="NCBI Taxonomy" id="741705"/>
    <lineage>
        <taxon>Eukaryota</taxon>
        <taxon>Fungi</taxon>
        <taxon>Dikarya</taxon>
        <taxon>Basidiomycota</taxon>
        <taxon>Agaricomycotina</taxon>
        <taxon>Agaricomycetes</taxon>
        <taxon>Agaricomycetidae</taxon>
        <taxon>Boletales</taxon>
        <taxon>Coniophorineae</taxon>
        <taxon>Coniophoraceae</taxon>
        <taxon>Coniophora</taxon>
    </lineage>
</organism>
<evidence type="ECO:0000259" key="10">
    <source>
        <dbReference type="Pfam" id="PF07732"/>
    </source>
</evidence>
<feature type="signal peptide" evidence="7">
    <location>
        <begin position="1"/>
        <end position="16"/>
    </location>
</feature>
<evidence type="ECO:0000256" key="6">
    <source>
        <dbReference type="ARBA" id="ARBA00023180"/>
    </source>
</evidence>
<sequence length="552" mass="60290">MLWLAYGLALLPTCLAVSISRLNHVARSHANGTIGIRSPTPVGPVANLTISDAVVSPDGFTRLATVVNGGTPGPLIQAQKGDNFSINVINNLTNPTMAEVTSVHWHGIFQHGSQWADGTSFVTQCPIVPDDSFTHNFNAQGQAGTYWYHSHYAVQYCDGLRGPIVIYDPEDPYADMYDVDDETTVITLADWYHIPAPILNNIYGPVYPNSTLINGRGRYPGGPAVNLSVIEVEQGKSYRFRILGMQCNPFYNFTIAGHKMTVIETDGILIEPVEVDSIMVFAAQRYSVIVKADQPVDNYWIRVPSNMPNQTFEGGQNSAILRYKGAPDAEPTNSTVVPSTPLLNSDIHPLINPGAPGVPEIGKADVNINFDLGMANNLYTMNNVTFNNPGVPVLLQILNGAIHPSELMPKGSVYELPRNKVIELSIPYNGAALGSPHPMHLHGHNFDVIRSPGNSTPNFVNPPRRDTVSIGNSPGDNVTIRFVTDNSGPWFFHCHIDWHLNHGFAVVMAENPSATAAHRESVPEAYDELCPAYNTFNSANPGLHDKRSLRIM</sequence>
<evidence type="ECO:0000256" key="3">
    <source>
        <dbReference type="ARBA" id="ARBA00023002"/>
    </source>
</evidence>
<evidence type="ECO:0000256" key="4">
    <source>
        <dbReference type="ARBA" id="ARBA00023008"/>
    </source>
</evidence>
<accession>A0A5M3M8Z4</accession>
<evidence type="ECO:0000256" key="7">
    <source>
        <dbReference type="SAM" id="SignalP"/>
    </source>
</evidence>
<protein>
    <submittedName>
        <fullName evidence="11">Laccase</fullName>
    </submittedName>
</protein>
<dbReference type="SUPFAM" id="SSF49503">
    <property type="entry name" value="Cupredoxins"/>
    <property type="match status" value="3"/>
</dbReference>
<dbReference type="Gene3D" id="2.60.40.420">
    <property type="entry name" value="Cupredoxins - blue copper proteins"/>
    <property type="match status" value="3"/>
</dbReference>
<dbReference type="Pfam" id="PF07732">
    <property type="entry name" value="Cu-oxidase_3"/>
    <property type="match status" value="1"/>
</dbReference>
<feature type="domain" description="Plastocyanin-like" evidence="9">
    <location>
        <begin position="388"/>
        <end position="512"/>
    </location>
</feature>
<evidence type="ECO:0000259" key="8">
    <source>
        <dbReference type="Pfam" id="PF00394"/>
    </source>
</evidence>
<proteinExistence type="inferred from homology"/>
<name>A0A5M3M8Z4_CONPW</name>
<keyword evidence="6" id="KW-0325">Glycoprotein</keyword>
<dbReference type="CDD" id="cd13903">
    <property type="entry name" value="CuRO_3_Tv-LCC_like"/>
    <property type="match status" value="1"/>
</dbReference>
<keyword evidence="12" id="KW-1185">Reference proteome</keyword>